<sequence length="64" mass="7619">MRFQIYAHRISDNESKQLWYDISLRLWQGWVIDNEGNQIGNSEYFPSSRKAHAFAWLEDSVSKV</sequence>
<gene>
    <name evidence="1" type="ORF">UFOVP1151_13</name>
</gene>
<dbReference type="EMBL" id="LR797097">
    <property type="protein sequence ID" value="CAB4186591.1"/>
    <property type="molecule type" value="Genomic_DNA"/>
</dbReference>
<accession>A0A6J5QYW1</accession>
<organism evidence="1">
    <name type="scientific">uncultured Caudovirales phage</name>
    <dbReference type="NCBI Taxonomy" id="2100421"/>
    <lineage>
        <taxon>Viruses</taxon>
        <taxon>Duplodnaviria</taxon>
        <taxon>Heunggongvirae</taxon>
        <taxon>Uroviricota</taxon>
        <taxon>Caudoviricetes</taxon>
        <taxon>Peduoviridae</taxon>
        <taxon>Maltschvirus</taxon>
        <taxon>Maltschvirus maltsch</taxon>
    </lineage>
</organism>
<evidence type="ECO:0000313" key="1">
    <source>
        <dbReference type="EMBL" id="CAB4186591.1"/>
    </source>
</evidence>
<protein>
    <submittedName>
        <fullName evidence="1">Uncharacterized protein</fullName>
    </submittedName>
</protein>
<reference evidence="1" key="1">
    <citation type="submission" date="2020-05" db="EMBL/GenBank/DDBJ databases">
        <authorList>
            <person name="Chiriac C."/>
            <person name="Salcher M."/>
            <person name="Ghai R."/>
            <person name="Kavagutti S V."/>
        </authorList>
    </citation>
    <scope>NUCLEOTIDE SEQUENCE</scope>
</reference>
<proteinExistence type="predicted"/>
<name>A0A6J5QYW1_9CAUD</name>